<dbReference type="EMBL" id="JAAGVY010000063">
    <property type="protein sequence ID" value="NEN25619.1"/>
    <property type="molecule type" value="Genomic_DNA"/>
</dbReference>
<dbReference type="NCBIfam" id="TIGR04183">
    <property type="entry name" value="Por_Secre_tail"/>
    <property type="match status" value="1"/>
</dbReference>
<protein>
    <submittedName>
        <fullName evidence="3">T9SS type A sorting domain-containing protein</fullName>
    </submittedName>
</protein>
<dbReference type="Pfam" id="PF18962">
    <property type="entry name" value="Por_Secre_tail"/>
    <property type="match status" value="1"/>
</dbReference>
<organism evidence="3 4">
    <name type="scientific">Cryomorpha ignava</name>
    <dbReference type="NCBI Taxonomy" id="101383"/>
    <lineage>
        <taxon>Bacteria</taxon>
        <taxon>Pseudomonadati</taxon>
        <taxon>Bacteroidota</taxon>
        <taxon>Flavobacteriia</taxon>
        <taxon>Flavobacteriales</taxon>
        <taxon>Cryomorphaceae</taxon>
        <taxon>Cryomorpha</taxon>
    </lineage>
</organism>
<dbReference type="RefSeq" id="WP_163287069.1">
    <property type="nucleotide sequence ID" value="NZ_JAAGVY010000063.1"/>
</dbReference>
<keyword evidence="4" id="KW-1185">Reference proteome</keyword>
<evidence type="ECO:0000313" key="3">
    <source>
        <dbReference type="EMBL" id="NEN25619.1"/>
    </source>
</evidence>
<accession>A0A7K3WVA1</accession>
<dbReference type="Proteomes" id="UP000486602">
    <property type="component" value="Unassembled WGS sequence"/>
</dbReference>
<evidence type="ECO:0000256" key="1">
    <source>
        <dbReference type="ARBA" id="ARBA00022729"/>
    </source>
</evidence>
<proteinExistence type="predicted"/>
<sequence>MFDDWWMPMEWTGHFAHEYGHALGIHHTYNGEYTTTTHFDFLDDVFGTCVEPILTDPNHPCYDNFCNPSSNQICHLKACFWFQHTPPYPLLWGGMVDNEYISPKMSGRFHRALSLYDETFFSSFHNKFMNRYVKEEYSYSIPKEINQDETWDFAIKMYQDIIVKAGNTLTISCEVKMPIQGKIIIEPNATLIVDGGRITSAHDDLWQGIEVWGNYNMPQTSANQGRLIVKNDAIIENAENAVTLWKSGDWAKTGGFVEAYNSTFKNNRRSIEFRAYKNEQSNGFIAPNRSIFKNCTFETDNDLLLGDIQGNQSMFTMHKVNGVRILGCDFIYNRTVTTYSDLKNAINTSDANFRVDNTCNIILPLGEPCPDLNTKHSTFTGFNNAIHVTSATWNVGPEIKDAVFSKNMVGINFDAVTAPAAIFNEFTVGNNPFFAQDDAILHLGIKVNNCDEYIVEENEFTGSDSLGWTTHGVFTLDGTYSSNSNEIYKNEYTGVSSGTIATGFHGDPSPEDNSIGLRFICNENQNNINDFEVRPFNGNPSEISNYQNGGEPGIPAGNTFSAGTSNDNVYTHLDFYSDAAYVYMMNTNDINPDEDEIFIAPGTITLATVNTQNTCATNYPASGGGLGSGLTYGKLKTDREAYNNLYYPYLQLIDAGNTQGMISEIELSWPNDAWTLHDELMTRSPYNSETVLIAAADKNILTHGMLLEILLANPDVLRSGNVIRHVGEIIANPMPQYMIDILIEAARDPNTVRSGMEKNLSNLHLEMIRTHKRISHKLMNDSVAGFHPDTLIKYFSSVRSLTGRYQQIYAYTGLHQYINALAVVDSISLHYKLSSEQISELDNTEDFLYFLKAVNDDVRDVDQLTQSEINDLKLISMVEPGGSAAERAENILCFFYDKCAAMVATPKNNGAKIKKPSLTKKSIEEVLNSVRIAPNPANLYVEFEFEIFKSSKDNTLRIIDIQGKPIKSWNLGINQQGIKVLDTRKLPNGVYFYELLQDGSKLKGGKFIIQH</sequence>
<dbReference type="InterPro" id="IPR026444">
    <property type="entry name" value="Secre_tail"/>
</dbReference>
<feature type="domain" description="Secretion system C-terminal sorting" evidence="2">
    <location>
        <begin position="933"/>
        <end position="1009"/>
    </location>
</feature>
<comment type="caution">
    <text evidence="3">The sequence shown here is derived from an EMBL/GenBank/DDBJ whole genome shotgun (WGS) entry which is preliminary data.</text>
</comment>
<reference evidence="3 4" key="1">
    <citation type="submission" date="2020-02" db="EMBL/GenBank/DDBJ databases">
        <title>Out from the shadows clarifying the taxonomy of the family Cryomorphaceae and related taxa by utilizing the GTDB taxonomic framework.</title>
        <authorList>
            <person name="Bowman J.P."/>
        </authorList>
    </citation>
    <scope>NUCLEOTIDE SEQUENCE [LARGE SCALE GENOMIC DNA]</scope>
    <source>
        <strain evidence="3 4">QSSC 1-22</strain>
    </source>
</reference>
<gene>
    <name evidence="3" type="ORF">G3O08_19175</name>
</gene>
<keyword evidence="1" id="KW-0732">Signal</keyword>
<evidence type="ECO:0000259" key="2">
    <source>
        <dbReference type="Pfam" id="PF18962"/>
    </source>
</evidence>
<dbReference type="AlphaFoldDB" id="A0A7K3WVA1"/>
<name>A0A7K3WVA1_9FLAO</name>
<evidence type="ECO:0000313" key="4">
    <source>
        <dbReference type="Proteomes" id="UP000486602"/>
    </source>
</evidence>